<feature type="non-terminal residue" evidence="1">
    <location>
        <position position="1"/>
    </location>
</feature>
<dbReference type="AlphaFoldDB" id="A0A940RXE4"/>
<comment type="caution">
    <text evidence="1">The sequence shown here is derived from an EMBL/GenBank/DDBJ whole genome shotgun (WGS) entry which is preliminary data.</text>
</comment>
<gene>
    <name evidence="1" type="ORF">JFN87_27200</name>
</gene>
<proteinExistence type="predicted"/>
<evidence type="ECO:0000313" key="1">
    <source>
        <dbReference type="EMBL" id="MBP0461122.1"/>
    </source>
</evidence>
<name>A0A940RXE4_9ACTN</name>
<reference evidence="1" key="1">
    <citation type="submission" date="2021-03" db="EMBL/GenBank/DDBJ databases">
        <title>Whole genome sequence of Streptomyces bomunensis MMS17-BM035.</title>
        <authorList>
            <person name="Lee J.H."/>
        </authorList>
    </citation>
    <scope>NUCLEOTIDE SEQUENCE</scope>
    <source>
        <strain evidence="1">MMS17-BM035</strain>
    </source>
</reference>
<keyword evidence="2" id="KW-1185">Reference proteome</keyword>
<protein>
    <submittedName>
        <fullName evidence="1">Uncharacterized protein</fullName>
    </submittedName>
</protein>
<evidence type="ECO:0000313" key="2">
    <source>
        <dbReference type="Proteomes" id="UP000670475"/>
    </source>
</evidence>
<sequence>MHRRLEFSRAPLRSGAVAGGDLAEDTTLGAGGAYALGAALGAAVVGTNGRLGLAAHALGVAAGAAYGEWAAIHPTE</sequence>
<dbReference type="EMBL" id="JAGIQL010000159">
    <property type="protein sequence ID" value="MBP0461122.1"/>
    <property type="molecule type" value="Genomic_DNA"/>
</dbReference>
<dbReference type="Proteomes" id="UP000670475">
    <property type="component" value="Unassembled WGS sequence"/>
</dbReference>
<organism evidence="1 2">
    <name type="scientific">Streptomyces montanisoli</name>
    <dbReference type="NCBI Taxonomy" id="2798581"/>
    <lineage>
        <taxon>Bacteria</taxon>
        <taxon>Bacillati</taxon>
        <taxon>Actinomycetota</taxon>
        <taxon>Actinomycetes</taxon>
        <taxon>Kitasatosporales</taxon>
        <taxon>Streptomycetaceae</taxon>
        <taxon>Streptomyces</taxon>
    </lineage>
</organism>
<accession>A0A940RXE4</accession>